<dbReference type="KEGG" id="sual:KDD17_04410"/>
<dbReference type="InterPro" id="IPR013328">
    <property type="entry name" value="6PGD_dom2"/>
</dbReference>
<dbReference type="PANTHER" id="PTHR43580:SF2">
    <property type="entry name" value="CYTOKINE-LIKE NUCLEAR FACTOR N-PAC"/>
    <property type="match status" value="1"/>
</dbReference>
<dbReference type="PIRSF" id="PIRSF000103">
    <property type="entry name" value="HIBADH"/>
    <property type="match status" value="1"/>
</dbReference>
<dbReference type="SUPFAM" id="SSF48179">
    <property type="entry name" value="6-phosphogluconate dehydrogenase C-terminal domain-like"/>
    <property type="match status" value="1"/>
</dbReference>
<keyword evidence="1" id="KW-0560">Oxidoreductase</keyword>
<reference evidence="6" key="1">
    <citation type="submission" date="2021-04" db="EMBL/GenBank/DDBJ databases">
        <title>Complete genome sequence for Sulfitobacter sp. strain JK7-1.</title>
        <authorList>
            <person name="Park S.-J."/>
        </authorList>
    </citation>
    <scope>NUCLEOTIDE SEQUENCE</scope>
    <source>
        <strain evidence="6">JK7-1</strain>
    </source>
</reference>
<evidence type="ECO:0000256" key="1">
    <source>
        <dbReference type="ARBA" id="ARBA00023002"/>
    </source>
</evidence>
<dbReference type="RefSeq" id="WP_212706293.1">
    <property type="nucleotide sequence ID" value="NZ_CP073581.1"/>
</dbReference>
<feature type="active site" evidence="3">
    <location>
        <position position="158"/>
    </location>
</feature>
<dbReference type="InterPro" id="IPR015815">
    <property type="entry name" value="HIBADH-related"/>
</dbReference>
<accession>A0A975JH44</accession>
<evidence type="ECO:0000313" key="7">
    <source>
        <dbReference type="Proteomes" id="UP000683291"/>
    </source>
</evidence>
<evidence type="ECO:0000259" key="4">
    <source>
        <dbReference type="Pfam" id="PF03446"/>
    </source>
</evidence>
<dbReference type="InterPro" id="IPR008927">
    <property type="entry name" value="6-PGluconate_DH-like_C_sf"/>
</dbReference>
<dbReference type="AlphaFoldDB" id="A0A975JH44"/>
<dbReference type="SUPFAM" id="SSF51735">
    <property type="entry name" value="NAD(P)-binding Rossmann-fold domains"/>
    <property type="match status" value="1"/>
</dbReference>
<dbReference type="PANTHER" id="PTHR43580">
    <property type="entry name" value="OXIDOREDUCTASE GLYR1-RELATED"/>
    <property type="match status" value="1"/>
</dbReference>
<dbReference type="Gene3D" id="1.10.1040.10">
    <property type="entry name" value="N-(1-d-carboxylethyl)-l-norvaline Dehydrogenase, domain 2"/>
    <property type="match status" value="1"/>
</dbReference>
<evidence type="ECO:0000313" key="6">
    <source>
        <dbReference type="EMBL" id="QUJ78101.1"/>
    </source>
</evidence>
<dbReference type="Proteomes" id="UP000683291">
    <property type="component" value="Chromosome 1"/>
</dbReference>
<dbReference type="Pfam" id="PF14833">
    <property type="entry name" value="NAD_binding_11"/>
    <property type="match status" value="1"/>
</dbReference>
<evidence type="ECO:0000256" key="3">
    <source>
        <dbReference type="PIRSR" id="PIRSR000103-1"/>
    </source>
</evidence>
<name>A0A975JH44_9RHOB</name>
<proteinExistence type="predicted"/>
<dbReference type="GO" id="GO:0016491">
    <property type="term" value="F:oxidoreductase activity"/>
    <property type="evidence" value="ECO:0007669"/>
    <property type="project" value="UniProtKB-KW"/>
</dbReference>
<protein>
    <submittedName>
        <fullName evidence="6">NAD(P)-dependent oxidoreductase</fullName>
    </submittedName>
</protein>
<dbReference type="InterPro" id="IPR051265">
    <property type="entry name" value="HIBADH-related_NP60_sf"/>
</dbReference>
<organism evidence="6 7">
    <name type="scientific">Sulfitobacter albidus</name>
    <dbReference type="NCBI Taxonomy" id="2829501"/>
    <lineage>
        <taxon>Bacteria</taxon>
        <taxon>Pseudomonadati</taxon>
        <taxon>Pseudomonadota</taxon>
        <taxon>Alphaproteobacteria</taxon>
        <taxon>Rhodobacterales</taxon>
        <taxon>Roseobacteraceae</taxon>
        <taxon>Sulfitobacter</taxon>
    </lineage>
</organism>
<dbReference type="EMBL" id="CP073581">
    <property type="protein sequence ID" value="QUJ78101.1"/>
    <property type="molecule type" value="Genomic_DNA"/>
</dbReference>
<feature type="domain" description="3-hydroxyisobutyrate dehydrogenase-like NAD-binding" evidence="5">
    <location>
        <begin position="152"/>
        <end position="271"/>
    </location>
</feature>
<dbReference type="GO" id="GO:0051287">
    <property type="term" value="F:NAD binding"/>
    <property type="evidence" value="ECO:0007669"/>
    <property type="project" value="InterPro"/>
</dbReference>
<keyword evidence="2" id="KW-0520">NAD</keyword>
<dbReference type="Pfam" id="PF03446">
    <property type="entry name" value="NAD_binding_2"/>
    <property type="match status" value="1"/>
</dbReference>
<dbReference type="InterPro" id="IPR006115">
    <property type="entry name" value="6PGDH_NADP-bd"/>
</dbReference>
<dbReference type="InterPro" id="IPR029154">
    <property type="entry name" value="HIBADH-like_NADP-bd"/>
</dbReference>
<dbReference type="Gene3D" id="3.40.50.720">
    <property type="entry name" value="NAD(P)-binding Rossmann-like Domain"/>
    <property type="match status" value="1"/>
</dbReference>
<evidence type="ECO:0000259" key="5">
    <source>
        <dbReference type="Pfam" id="PF14833"/>
    </source>
</evidence>
<feature type="domain" description="6-phosphogluconate dehydrogenase NADP-binding" evidence="4">
    <location>
        <begin position="1"/>
        <end position="149"/>
    </location>
</feature>
<dbReference type="GO" id="GO:0050661">
    <property type="term" value="F:NADP binding"/>
    <property type="evidence" value="ECO:0007669"/>
    <property type="project" value="InterPro"/>
</dbReference>
<sequence length="278" mass="29223">MGQHMARNLIAAGHEVYVWNRTAETAKDFAKNEACIAVVDPSDLIAQAQIVITMLADDSASDAVHLGEGGLFASTSGATLVEMGTMSPDHISELVARAPDKIRVIDAPVSGATKAAEDADLLIMAGCRHADPDLAAVFDALGRQTIYLGQSGAGAVMKLAVNSLIHGINQTLAEAMTLAEASGIAPALAFDVIEASAACAPMLKYRRSLYLNEAEHDVTFTVALARKDMEVTAGLADRLGTAMPQGRATLAKLIDAEKAGYGARDMASVLDFMRKERP</sequence>
<gene>
    <name evidence="6" type="ORF">KDD17_04410</name>
</gene>
<evidence type="ECO:0000256" key="2">
    <source>
        <dbReference type="ARBA" id="ARBA00023027"/>
    </source>
</evidence>
<dbReference type="InterPro" id="IPR036291">
    <property type="entry name" value="NAD(P)-bd_dom_sf"/>
</dbReference>
<keyword evidence="7" id="KW-1185">Reference proteome</keyword>